<dbReference type="InterPro" id="IPR058880">
    <property type="entry name" value="PglZ_N"/>
</dbReference>
<accession>A0ABV9STC0</accession>
<sequence>MTAIDTAAQQTVTADAIAGALIRALEQEADRVERGRPRSRARTVALTAAPVWDGPAEISAEFENRHLRVRVAAAPTVLAVLDRLSQPLEGADYQVLLTPCSGEDLGPALLGRLLGGMVHRVNNWELLLSELNAVALDPRLYSRRWGWLADALRDIRTTTTLNASGGLIRLEEALRVVTAVRFGKDKDDRIDAAALLDWTRDHARVGRFAELRDDERDGLRAELESAVGPVAQVVFLLLDKGQAYDALPAGLVLAELLQAQRTGGTAARDAWIRAGERFFGAEAPDEDTLSGFGRACEAAMLRMMDGDDHRSAAEIGGQAEQILGSLGAESVARGSGVLTAGLHARLSALGQEIAKLLRPDSVDTLAPQDLADVEEALENLRRHRRLDRNGHDAAAALAAVRLLRWTAGGRFAVRTVAEGTAAHMDETGWVDRAATTIRFCRTDVPSLADAYTQLYTRVRHLRGEFDRSFAQRVAAWTGSYSRTDRQLRAENLLHAVARPLAEHQAPLIVVLDGMSAEVAVQLGEQIAALGRFTEIGRGSEDNARREGALSTLPSVTTCSRTSLLSGALETGGQSKERSGFARLWGQPGFGGRGAALFYQRDLDTAIGQSLPQEVVEAIAEPDTAVAAVINVVDDALAKDRGDPDPDWHLERLGKLLMLLDAAARTGCPVLLTSDHGHVWDRGENQRTRDGESARYRTGTPEDGEVEVSGDRVLAGGGTIVVPWDERIRYTDRKEGYHGGISAAEVVIPVLALLPLGAPLPKGWSTLRAAQLEPAWWSRPLDGSAQQRAAVPPAAAPAADSAAEPAAAPKRGGRKKSRTPAQDTVLFGDTADSRSLGARVTETDIFEFSRSHVHRAPEAAKIATVIDTLAASGGARPRLNVGHVAEAAGESATAYRAVRFLKMVKKVLNIEGFAVLELPESERAVELNVELLKRQFLSEGG</sequence>
<feature type="domain" description="Alkaline phosphatase-like protein PglZ N-terminal" evidence="3">
    <location>
        <begin position="31"/>
        <end position="121"/>
    </location>
</feature>
<gene>
    <name evidence="5" type="primary">pglZ</name>
    <name evidence="5" type="ORF">ACFPCZ_23025</name>
</gene>
<dbReference type="NCBIfam" id="NF033446">
    <property type="entry name" value="BREX_PglZ_2"/>
    <property type="match status" value="1"/>
</dbReference>
<reference evidence="6" key="1">
    <citation type="journal article" date="2019" name="Int. J. Syst. Evol. Microbiol.">
        <title>The Global Catalogue of Microorganisms (GCM) 10K type strain sequencing project: providing services to taxonomists for standard genome sequencing and annotation.</title>
        <authorList>
            <consortium name="The Broad Institute Genomics Platform"/>
            <consortium name="The Broad Institute Genome Sequencing Center for Infectious Disease"/>
            <person name="Wu L."/>
            <person name="Ma J."/>
        </authorList>
    </citation>
    <scope>NUCLEOTIDE SEQUENCE [LARGE SCALE GENOMIC DNA]</scope>
    <source>
        <strain evidence="6">CGMCC 4.7304</strain>
    </source>
</reference>
<evidence type="ECO:0000256" key="1">
    <source>
        <dbReference type="SAM" id="MobiDB-lite"/>
    </source>
</evidence>
<dbReference type="Pfam" id="PF25861">
    <property type="entry name" value="PglZ_2nd"/>
    <property type="match status" value="1"/>
</dbReference>
<name>A0ABV9STC0_9ACTN</name>
<dbReference type="EMBL" id="JBHSIY010000029">
    <property type="protein sequence ID" value="MFC4869517.1"/>
    <property type="molecule type" value="Genomic_DNA"/>
</dbReference>
<dbReference type="RefSeq" id="WP_344141164.1">
    <property type="nucleotide sequence ID" value="NZ_BAAAQI010000002.1"/>
</dbReference>
<dbReference type="InterPro" id="IPR058881">
    <property type="entry name" value="PglZ_2nd"/>
</dbReference>
<dbReference type="Proteomes" id="UP001595858">
    <property type="component" value="Unassembled WGS sequence"/>
</dbReference>
<keyword evidence="6" id="KW-1185">Reference proteome</keyword>
<dbReference type="InterPro" id="IPR058882">
    <property type="entry name" value="PglZ_C"/>
</dbReference>
<dbReference type="Pfam" id="PF25862">
    <property type="entry name" value="PglZ_1st"/>
    <property type="match status" value="1"/>
</dbReference>
<feature type="compositionally biased region" description="Low complexity" evidence="1">
    <location>
        <begin position="788"/>
        <end position="808"/>
    </location>
</feature>
<dbReference type="SUPFAM" id="SSF53649">
    <property type="entry name" value="Alkaline phosphatase-like"/>
    <property type="match status" value="1"/>
</dbReference>
<evidence type="ECO:0000259" key="4">
    <source>
        <dbReference type="Pfam" id="PF25863"/>
    </source>
</evidence>
<feature type="domain" description="Alkaline phosphatase-like protein PglZ C-terminal" evidence="4">
    <location>
        <begin position="831"/>
        <end position="935"/>
    </location>
</feature>
<feature type="domain" description="Alkaline phosphatase-like protein PglZ second" evidence="2">
    <location>
        <begin position="191"/>
        <end position="336"/>
    </location>
</feature>
<dbReference type="InterPro" id="IPR017850">
    <property type="entry name" value="Alkaline_phosphatase_core_sf"/>
</dbReference>
<dbReference type="Pfam" id="PF08665">
    <property type="entry name" value="PglZ"/>
    <property type="match status" value="1"/>
</dbReference>
<feature type="compositionally biased region" description="Basic and acidic residues" evidence="1">
    <location>
        <begin position="681"/>
        <end position="694"/>
    </location>
</feature>
<proteinExistence type="predicted"/>
<feature type="region of interest" description="Disordered" evidence="1">
    <location>
        <begin position="681"/>
        <end position="704"/>
    </location>
</feature>
<evidence type="ECO:0000313" key="5">
    <source>
        <dbReference type="EMBL" id="MFC4869517.1"/>
    </source>
</evidence>
<comment type="caution">
    <text evidence="5">The sequence shown here is derived from an EMBL/GenBank/DDBJ whole genome shotgun (WGS) entry which is preliminary data.</text>
</comment>
<dbReference type="InterPro" id="IPR047992">
    <property type="entry name" value="BREX_PglZ"/>
</dbReference>
<organism evidence="5 6">
    <name type="scientific">Streptomonospora arabica</name>
    <dbReference type="NCBI Taxonomy" id="412417"/>
    <lineage>
        <taxon>Bacteria</taxon>
        <taxon>Bacillati</taxon>
        <taxon>Actinomycetota</taxon>
        <taxon>Actinomycetes</taxon>
        <taxon>Streptosporangiales</taxon>
        <taxon>Nocardiopsidaceae</taxon>
        <taxon>Streptomonospora</taxon>
    </lineage>
</organism>
<protein>
    <submittedName>
        <fullName evidence="5">BREX-2 system phosphatase PglZ</fullName>
    </submittedName>
</protein>
<dbReference type="Pfam" id="PF25863">
    <property type="entry name" value="PglZ_C"/>
    <property type="match status" value="1"/>
</dbReference>
<evidence type="ECO:0000313" key="6">
    <source>
        <dbReference type="Proteomes" id="UP001595858"/>
    </source>
</evidence>
<evidence type="ECO:0000259" key="2">
    <source>
        <dbReference type="Pfam" id="PF25861"/>
    </source>
</evidence>
<evidence type="ECO:0000259" key="3">
    <source>
        <dbReference type="Pfam" id="PF25862"/>
    </source>
</evidence>
<feature type="region of interest" description="Disordered" evidence="1">
    <location>
        <begin position="782"/>
        <end position="822"/>
    </location>
</feature>